<protein>
    <submittedName>
        <fullName evidence="1">Uncharacterized protein</fullName>
    </submittedName>
</protein>
<dbReference type="EMBL" id="JAVRJZ010000011">
    <property type="protein sequence ID" value="KAK2716528.1"/>
    <property type="molecule type" value="Genomic_DNA"/>
</dbReference>
<dbReference type="Proteomes" id="UP001187531">
    <property type="component" value="Unassembled WGS sequence"/>
</dbReference>
<reference evidence="1" key="1">
    <citation type="submission" date="2023-07" db="EMBL/GenBank/DDBJ databases">
        <title>Chromosome-level genome assembly of Artemia franciscana.</title>
        <authorList>
            <person name="Jo E."/>
        </authorList>
    </citation>
    <scope>NUCLEOTIDE SEQUENCE</scope>
    <source>
        <tissue evidence="1">Whole body</tissue>
    </source>
</reference>
<keyword evidence="2" id="KW-1185">Reference proteome</keyword>
<evidence type="ECO:0000313" key="1">
    <source>
        <dbReference type="EMBL" id="KAK2716528.1"/>
    </source>
</evidence>
<accession>A0AA88HST9</accession>
<dbReference type="AlphaFoldDB" id="A0AA88HST9"/>
<comment type="caution">
    <text evidence="1">The sequence shown here is derived from an EMBL/GenBank/DDBJ whole genome shotgun (WGS) entry which is preliminary data.</text>
</comment>
<evidence type="ECO:0000313" key="2">
    <source>
        <dbReference type="Proteomes" id="UP001187531"/>
    </source>
</evidence>
<sequence length="119" mass="13718">MLWLSIGPAAARMIELWPAIVEYFTVFIPKKSAILMRSNAYEEIAKLLKQSTLKAEFQFSVDSSSLFTRFTLKFRCQEPLVHEIFMELELLGRTLAGHILKAEVAQKLLEDLESKTVRR</sequence>
<organism evidence="1 2">
    <name type="scientific">Artemia franciscana</name>
    <name type="common">Brine shrimp</name>
    <name type="synonym">Artemia sanfranciscana</name>
    <dbReference type="NCBI Taxonomy" id="6661"/>
    <lineage>
        <taxon>Eukaryota</taxon>
        <taxon>Metazoa</taxon>
        <taxon>Ecdysozoa</taxon>
        <taxon>Arthropoda</taxon>
        <taxon>Crustacea</taxon>
        <taxon>Branchiopoda</taxon>
        <taxon>Anostraca</taxon>
        <taxon>Artemiidae</taxon>
        <taxon>Artemia</taxon>
    </lineage>
</organism>
<proteinExistence type="predicted"/>
<name>A0AA88HST9_ARTSF</name>
<gene>
    <name evidence="1" type="ORF">QYM36_006876</name>
</gene>